<dbReference type="OrthoDB" id="1735038at2759"/>
<keyword evidence="4" id="KW-0378">Hydrolase</keyword>
<dbReference type="InterPro" id="IPR008758">
    <property type="entry name" value="Peptidase_S28"/>
</dbReference>
<protein>
    <submittedName>
        <fullName evidence="7">Putative Serine peptidase</fullName>
    </submittedName>
</protein>
<dbReference type="GO" id="GO:0008239">
    <property type="term" value="F:dipeptidyl-peptidase activity"/>
    <property type="evidence" value="ECO:0007669"/>
    <property type="project" value="TreeGrafter"/>
</dbReference>
<dbReference type="InterPro" id="IPR042269">
    <property type="entry name" value="Ser_carbopepase_S28_SKS"/>
</dbReference>
<dbReference type="SUPFAM" id="SSF53474">
    <property type="entry name" value="alpha/beta-Hydrolases"/>
    <property type="match status" value="1"/>
</dbReference>
<dbReference type="Pfam" id="PF05577">
    <property type="entry name" value="Peptidase_S28"/>
    <property type="match status" value="1"/>
</dbReference>
<organism evidence="7 8">
    <name type="scientific">Giardia muris</name>
    <dbReference type="NCBI Taxonomy" id="5742"/>
    <lineage>
        <taxon>Eukaryota</taxon>
        <taxon>Metamonada</taxon>
        <taxon>Diplomonadida</taxon>
        <taxon>Hexamitidae</taxon>
        <taxon>Giardiinae</taxon>
        <taxon>Giardia</taxon>
    </lineage>
</organism>
<evidence type="ECO:0000313" key="7">
    <source>
        <dbReference type="EMBL" id="TNJ29773.1"/>
    </source>
</evidence>
<dbReference type="GO" id="GO:0070008">
    <property type="term" value="F:serine-type exopeptidase activity"/>
    <property type="evidence" value="ECO:0007669"/>
    <property type="project" value="InterPro"/>
</dbReference>
<sequence length="466" mass="52695">MTIIGLALCLTLVAARFVDRHRGAQSRPYLFETRLDHFNPFDRRTFNQRYYINSAFAAKDARVAIVEIGGESEITSAPGGSPEKPDILGDIAKMYGAVIYALEHRFYGASHPFPVGSKYDTSAEALEYLTSRQAQADLLLFIAARDKELCQDPEFLAQGMIGRLCLQWIVVGGSYPGAVTGWVYQHFPHIFAAGLSSSGVVDAKYLLPEFDTHTLTVPYSPCREALYQAHHELERIVREGGPSNKVYSTLGIRLDADQDDVFYYLADTMLMCFQYGHMNQCCDDYLVPAWTEHKDIVDAALDYLREVSSFSSYDSKNIGMTEVAHNDAFRQWWWQTCTEVAYYQPAPAFNSLRASSITEEWHLQMCYKVFDGLSIGDPTQRTNEYNGGMNIVADGIFFSNFWQDVWHYCGLTTAGQENVGFITCRDCGHCVDLHAPRKTDPPELGELRARIKDFIVTRVDELLLRE</sequence>
<gene>
    <name evidence="7" type="ORF">GMRT_11469</name>
</gene>
<comment type="caution">
    <text evidence="7">The sequence shown here is derived from an EMBL/GenBank/DDBJ whole genome shotgun (WGS) entry which is preliminary data.</text>
</comment>
<keyword evidence="2" id="KW-0645">Protease</keyword>
<dbReference type="GO" id="GO:0006508">
    <property type="term" value="P:proteolysis"/>
    <property type="evidence" value="ECO:0007669"/>
    <property type="project" value="UniProtKB-KW"/>
</dbReference>
<evidence type="ECO:0000313" key="8">
    <source>
        <dbReference type="Proteomes" id="UP000315496"/>
    </source>
</evidence>
<evidence type="ECO:0000256" key="1">
    <source>
        <dbReference type="ARBA" id="ARBA00011079"/>
    </source>
</evidence>
<evidence type="ECO:0000256" key="6">
    <source>
        <dbReference type="SAM" id="SignalP"/>
    </source>
</evidence>
<dbReference type="EMBL" id="VDLU01000001">
    <property type="protein sequence ID" value="TNJ29773.1"/>
    <property type="molecule type" value="Genomic_DNA"/>
</dbReference>
<evidence type="ECO:0000256" key="3">
    <source>
        <dbReference type="ARBA" id="ARBA00022729"/>
    </source>
</evidence>
<dbReference type="AlphaFoldDB" id="A0A4Z1T6T2"/>
<dbReference type="InterPro" id="IPR029058">
    <property type="entry name" value="AB_hydrolase_fold"/>
</dbReference>
<reference evidence="7 8" key="1">
    <citation type="submission" date="2019-05" db="EMBL/GenBank/DDBJ databases">
        <title>The compact genome of Giardia muris reveals important steps in the evolution of intestinal protozoan parasites.</title>
        <authorList>
            <person name="Xu F."/>
            <person name="Jimenez-Gonzalez A."/>
            <person name="Einarsson E."/>
            <person name="Astvaldsson A."/>
            <person name="Peirasmaki D."/>
            <person name="Eckmann L."/>
            <person name="Andersson J.O."/>
            <person name="Svard S.G."/>
            <person name="Jerlstrom-Hultqvist J."/>
        </authorList>
    </citation>
    <scope>NUCLEOTIDE SEQUENCE [LARGE SCALE GENOMIC DNA]</scope>
    <source>
        <strain evidence="7 8">Roberts-Thomson</strain>
    </source>
</reference>
<keyword evidence="8" id="KW-1185">Reference proteome</keyword>
<accession>A0A4Z1T6T2</accession>
<keyword evidence="5" id="KW-0325">Glycoprotein</keyword>
<dbReference type="PANTHER" id="PTHR11010:SF11">
    <property type="entry name" value="THYMUS-SPECIFIC SERINE PROTEASE"/>
    <property type="match status" value="1"/>
</dbReference>
<dbReference type="VEuPathDB" id="GiardiaDB:GMRT_11469"/>
<feature type="chain" id="PRO_5021196303" evidence="6">
    <location>
        <begin position="16"/>
        <end position="466"/>
    </location>
</feature>
<feature type="signal peptide" evidence="6">
    <location>
        <begin position="1"/>
        <end position="15"/>
    </location>
</feature>
<evidence type="ECO:0000256" key="2">
    <source>
        <dbReference type="ARBA" id="ARBA00022670"/>
    </source>
</evidence>
<evidence type="ECO:0000256" key="4">
    <source>
        <dbReference type="ARBA" id="ARBA00022801"/>
    </source>
</evidence>
<dbReference type="PANTHER" id="PTHR11010">
    <property type="entry name" value="PROTEASE S28 PRO-X CARBOXYPEPTIDASE-RELATED"/>
    <property type="match status" value="1"/>
</dbReference>
<comment type="similarity">
    <text evidence="1">Belongs to the peptidase S28 family.</text>
</comment>
<dbReference type="Gene3D" id="1.20.120.980">
    <property type="entry name" value="Serine carboxypeptidase S28, SKS domain"/>
    <property type="match status" value="1"/>
</dbReference>
<dbReference type="Proteomes" id="UP000315496">
    <property type="component" value="Chromosome 1"/>
</dbReference>
<proteinExistence type="inferred from homology"/>
<name>A0A4Z1T6T2_GIAMU</name>
<evidence type="ECO:0000256" key="5">
    <source>
        <dbReference type="ARBA" id="ARBA00023180"/>
    </source>
</evidence>
<dbReference type="Gene3D" id="3.40.50.1820">
    <property type="entry name" value="alpha/beta hydrolase"/>
    <property type="match status" value="1"/>
</dbReference>
<keyword evidence="3 6" id="KW-0732">Signal</keyword>